<dbReference type="OrthoDB" id="1488158at2"/>
<evidence type="ECO:0000313" key="1">
    <source>
        <dbReference type="EMBL" id="TCL64296.1"/>
    </source>
</evidence>
<name>A0A4R1REK0_9FLAO</name>
<evidence type="ECO:0000313" key="2">
    <source>
        <dbReference type="Proteomes" id="UP000295455"/>
    </source>
</evidence>
<dbReference type="EMBL" id="SLUP01000007">
    <property type="protein sequence ID" value="TCL64296.1"/>
    <property type="molecule type" value="Genomic_DNA"/>
</dbReference>
<keyword evidence="2" id="KW-1185">Reference proteome</keyword>
<comment type="caution">
    <text evidence="1">The sequence shown here is derived from an EMBL/GenBank/DDBJ whole genome shotgun (WGS) entry which is preliminary data.</text>
</comment>
<sequence>MKQISIVKKIQRTLASLILLMFINLLFSNELNAQCTAGAGTLTADLTPVQISGGGVTISATQATATTVPTNYEVVYVLTSGPTLIIEQIGATPEFNVTAAGNYTIHTLVAELSDSHDPNFLDANMVVPGTTTGGDVLGFVTSNGLCASLDVTGAPITVETCTADAGTLTADLTPVQLSGSGVTISATQATAPTVPANYEVVYVLTSGPTLIIEQIGATPEFNVTDAGNYTIHTLVAELSDSDDPNFLDATIVVPGTTTGGDVLGLVTSNGLCASLDVTGAPITVETCTADAGTLTADLTPVQLSGSRVTISATQATAPTVPANYEVVYVLTSGPTLIIEQIGATPEFNVTAAGNYTIHTLVAELSDSDDPNFLDATIVVPGTTTGGDVLGLVTSNGLCASLDVTGAPITVETCTADAGTLTADLTPVQLSGSGVTISATQATAPTVPTNYEVVYVLTSGPTLIIEQIGATPEFNVTAAGNYTIHTLVAELSDSDDPNFLDATIVVPGTTTGGDVLGLVTSNGLCASLDVTGAPITVETCTADAGTLTADLTPVQLSGSVVTISATQATAPTVPANYEVVYVLTSGPTLIIEQIGATPEFNVTDAGNYTI</sequence>
<gene>
    <name evidence="1" type="ORF">EV196_1071</name>
</gene>
<proteinExistence type="predicted"/>
<reference evidence="1 2" key="1">
    <citation type="submission" date="2019-03" db="EMBL/GenBank/DDBJ databases">
        <title>Genomic Encyclopedia of Type Strains, Phase IV (KMG-IV): sequencing the most valuable type-strain genomes for metagenomic binning, comparative biology and taxonomic classification.</title>
        <authorList>
            <person name="Goeker M."/>
        </authorList>
    </citation>
    <scope>NUCLEOTIDE SEQUENCE [LARGE SCALE GENOMIC DNA]</scope>
    <source>
        <strain evidence="1 2">DSM 18792</strain>
    </source>
</reference>
<dbReference type="RefSeq" id="WP_132218384.1">
    <property type="nucleotide sequence ID" value="NZ_SLUP01000007.1"/>
</dbReference>
<protein>
    <submittedName>
        <fullName evidence="1">Uncharacterized protein</fullName>
    </submittedName>
</protein>
<feature type="non-terminal residue" evidence="1">
    <location>
        <position position="609"/>
    </location>
</feature>
<dbReference type="Proteomes" id="UP000295455">
    <property type="component" value="Unassembled WGS sequence"/>
</dbReference>
<organism evidence="1 2">
    <name type="scientific">Mariniflexile fucanivorans</name>
    <dbReference type="NCBI Taxonomy" id="264023"/>
    <lineage>
        <taxon>Bacteria</taxon>
        <taxon>Pseudomonadati</taxon>
        <taxon>Bacteroidota</taxon>
        <taxon>Flavobacteriia</taxon>
        <taxon>Flavobacteriales</taxon>
        <taxon>Flavobacteriaceae</taxon>
        <taxon>Mariniflexile</taxon>
    </lineage>
</organism>
<accession>A0A4R1REK0</accession>
<dbReference type="AlphaFoldDB" id="A0A4R1REK0"/>